<evidence type="ECO:0000313" key="1">
    <source>
        <dbReference type="EMBL" id="KAE8389532.1"/>
    </source>
</evidence>
<sequence>MALRIDGDFFAHDVGYFLAGGCLETRDYMRTRFGFVEAMSKIKNIESVEAQLEHLMDMIQLCRKDNMGECYDFVKWLTVIRGDSQYDWADDQMPHLNIKNADVFEPVDPFYKEFGNH</sequence>
<organism evidence="1">
    <name type="scientific">Petromyces alliaceus</name>
    <name type="common">Aspergillus alliaceus</name>
    <dbReference type="NCBI Taxonomy" id="209559"/>
    <lineage>
        <taxon>Eukaryota</taxon>
        <taxon>Fungi</taxon>
        <taxon>Dikarya</taxon>
        <taxon>Ascomycota</taxon>
        <taxon>Pezizomycotina</taxon>
        <taxon>Eurotiomycetes</taxon>
        <taxon>Eurotiomycetidae</taxon>
        <taxon>Eurotiales</taxon>
        <taxon>Aspergillaceae</taxon>
        <taxon>Aspergillus</taxon>
        <taxon>Aspergillus subgen. Circumdati</taxon>
    </lineage>
</organism>
<dbReference type="OrthoDB" id="5952526at2759"/>
<dbReference type="EMBL" id="ML735264">
    <property type="protein sequence ID" value="KAE8389532.1"/>
    <property type="molecule type" value="Genomic_DNA"/>
</dbReference>
<name>A0A5N7C628_PETAA</name>
<dbReference type="AlphaFoldDB" id="A0A5N7C628"/>
<dbReference type="Proteomes" id="UP000326877">
    <property type="component" value="Unassembled WGS sequence"/>
</dbReference>
<protein>
    <submittedName>
        <fullName evidence="1">Uncharacterized protein</fullName>
    </submittedName>
</protein>
<gene>
    <name evidence="1" type="ORF">BDV23DRAFT_184286</name>
</gene>
<reference evidence="1" key="1">
    <citation type="submission" date="2019-04" db="EMBL/GenBank/DDBJ databases">
        <title>Friends and foes A comparative genomics studyof 23 Aspergillus species from section Flavi.</title>
        <authorList>
            <consortium name="DOE Joint Genome Institute"/>
            <person name="Kjaerbolling I."/>
            <person name="Vesth T."/>
            <person name="Frisvad J.C."/>
            <person name="Nybo J.L."/>
            <person name="Theobald S."/>
            <person name="Kildgaard S."/>
            <person name="Isbrandt T."/>
            <person name="Kuo A."/>
            <person name="Sato A."/>
            <person name="Lyhne E.K."/>
            <person name="Kogle M.E."/>
            <person name="Wiebenga A."/>
            <person name="Kun R.S."/>
            <person name="Lubbers R.J."/>
            <person name="Makela M.R."/>
            <person name="Barry K."/>
            <person name="Chovatia M."/>
            <person name="Clum A."/>
            <person name="Daum C."/>
            <person name="Haridas S."/>
            <person name="He G."/>
            <person name="LaButti K."/>
            <person name="Lipzen A."/>
            <person name="Mondo S."/>
            <person name="Riley R."/>
            <person name="Salamov A."/>
            <person name="Simmons B.A."/>
            <person name="Magnuson J.K."/>
            <person name="Henrissat B."/>
            <person name="Mortensen U.H."/>
            <person name="Larsen T.O."/>
            <person name="Devries R.P."/>
            <person name="Grigoriev I.V."/>
            <person name="Machida M."/>
            <person name="Baker S.E."/>
            <person name="Andersen M.R."/>
        </authorList>
    </citation>
    <scope>NUCLEOTIDE SEQUENCE [LARGE SCALE GENOMIC DNA]</scope>
    <source>
        <strain evidence="1">IBT 14317</strain>
    </source>
</reference>
<accession>A0A5N7C628</accession>
<proteinExistence type="predicted"/>